<evidence type="ECO:0000313" key="2">
    <source>
        <dbReference type="Proteomes" id="UP001281656"/>
    </source>
</evidence>
<dbReference type="Pfam" id="PF04199">
    <property type="entry name" value="Cyclase"/>
    <property type="match status" value="1"/>
</dbReference>
<sequence>MKIYDISMNIHHDMMVYKNKEEKRPVLNNVQNFINSSAYESRISMDMHTGTHVDAPLHMIEEGSTIETLDLNTVITKCKVLDLTNVHNTIMREDLIKKDIQKGDFIILKTRNSNTEEFDFDFVYLEKSGAEYLKEKEVKGVGTDGLGIERSQPNHETHKILMEAGITIVEGLRLKDISEGSYVLCAPPLKIKGAEAAPTRALLIEGITL</sequence>
<dbReference type="InterPro" id="IPR007325">
    <property type="entry name" value="KFase/CYL"/>
</dbReference>
<evidence type="ECO:0000313" key="1">
    <source>
        <dbReference type="EMBL" id="MDW8800549.1"/>
    </source>
</evidence>
<accession>A0ABU4JRE3</accession>
<dbReference type="InterPro" id="IPR037175">
    <property type="entry name" value="KFase_sf"/>
</dbReference>
<keyword evidence="1" id="KW-0378">Hydrolase</keyword>
<comment type="caution">
    <text evidence="1">The sequence shown here is derived from an EMBL/GenBank/DDBJ whole genome shotgun (WGS) entry which is preliminary data.</text>
</comment>
<dbReference type="Proteomes" id="UP001281656">
    <property type="component" value="Unassembled WGS sequence"/>
</dbReference>
<keyword evidence="2" id="KW-1185">Reference proteome</keyword>
<dbReference type="SUPFAM" id="SSF102198">
    <property type="entry name" value="Putative cyclase"/>
    <property type="match status" value="1"/>
</dbReference>
<name>A0ABU4JRE3_9CLOT</name>
<reference evidence="1 2" key="1">
    <citation type="submission" date="2023-04" db="EMBL/GenBank/DDBJ databases">
        <title>Clostridium tannerae sp. nov., isolated from the fecal material of an alpaca.</title>
        <authorList>
            <person name="Miller S."/>
            <person name="Hendry M."/>
            <person name="King J."/>
            <person name="Sankaranarayanan K."/>
            <person name="Lawson P.A."/>
        </authorList>
    </citation>
    <scope>NUCLEOTIDE SEQUENCE [LARGE SCALE GENOMIC DNA]</scope>
    <source>
        <strain evidence="1 2">A1-XYC3</strain>
    </source>
</reference>
<dbReference type="EC" id="3.5.-.-" evidence="1"/>
<dbReference type="Gene3D" id="3.50.30.50">
    <property type="entry name" value="Putative cyclase"/>
    <property type="match status" value="1"/>
</dbReference>
<dbReference type="RefSeq" id="WP_318797038.1">
    <property type="nucleotide sequence ID" value="NZ_JARUJP010000004.1"/>
</dbReference>
<proteinExistence type="predicted"/>
<dbReference type="GO" id="GO:0016787">
    <property type="term" value="F:hydrolase activity"/>
    <property type="evidence" value="ECO:0007669"/>
    <property type="project" value="UniProtKB-KW"/>
</dbReference>
<protein>
    <submittedName>
        <fullName evidence="1">Cyclase family protein</fullName>
        <ecNumber evidence="1">3.5.-.-</ecNumber>
    </submittedName>
</protein>
<dbReference type="PANTHER" id="PTHR31118">
    <property type="entry name" value="CYCLASE-LIKE PROTEIN 2"/>
    <property type="match status" value="1"/>
</dbReference>
<gene>
    <name evidence="1" type="ORF">P8V03_05200</name>
</gene>
<dbReference type="PANTHER" id="PTHR31118:SF12">
    <property type="entry name" value="CYCLASE-LIKE PROTEIN 2"/>
    <property type="match status" value="1"/>
</dbReference>
<organism evidence="1 2">
    <name type="scientific">Clostridium tanneri</name>
    <dbReference type="NCBI Taxonomy" id="3037988"/>
    <lineage>
        <taxon>Bacteria</taxon>
        <taxon>Bacillati</taxon>
        <taxon>Bacillota</taxon>
        <taxon>Clostridia</taxon>
        <taxon>Eubacteriales</taxon>
        <taxon>Clostridiaceae</taxon>
        <taxon>Clostridium</taxon>
    </lineage>
</organism>
<dbReference type="EMBL" id="JARUJP010000004">
    <property type="protein sequence ID" value="MDW8800549.1"/>
    <property type="molecule type" value="Genomic_DNA"/>
</dbReference>